<keyword evidence="3" id="KW-1185">Reference proteome</keyword>
<dbReference type="Proteomes" id="UP000318080">
    <property type="component" value="Unassembled WGS sequence"/>
</dbReference>
<feature type="domain" description="HNH nuclease" evidence="1">
    <location>
        <begin position="196"/>
        <end position="248"/>
    </location>
</feature>
<dbReference type="SMART" id="SM00507">
    <property type="entry name" value="HNHc"/>
    <property type="match status" value="1"/>
</dbReference>
<evidence type="ECO:0000313" key="3">
    <source>
        <dbReference type="Proteomes" id="UP000318080"/>
    </source>
</evidence>
<gene>
    <name evidence="2" type="ORF">EJK80_12960</name>
</gene>
<dbReference type="Gene3D" id="1.10.30.50">
    <property type="match status" value="1"/>
</dbReference>
<evidence type="ECO:0000259" key="1">
    <source>
        <dbReference type="SMART" id="SM00507"/>
    </source>
</evidence>
<dbReference type="InterPro" id="IPR002711">
    <property type="entry name" value="HNH"/>
</dbReference>
<dbReference type="RefSeq" id="WP_141629318.1">
    <property type="nucleotide sequence ID" value="NZ_VHIR01000051.1"/>
</dbReference>
<dbReference type="GO" id="GO:0003676">
    <property type="term" value="F:nucleic acid binding"/>
    <property type="evidence" value="ECO:0007669"/>
    <property type="project" value="InterPro"/>
</dbReference>
<organism evidence="2 3">
    <name type="scientific">Corynebacterium phoceense</name>
    <dbReference type="NCBI Taxonomy" id="1686286"/>
    <lineage>
        <taxon>Bacteria</taxon>
        <taxon>Bacillati</taxon>
        <taxon>Actinomycetota</taxon>
        <taxon>Actinomycetes</taxon>
        <taxon>Mycobacteriales</taxon>
        <taxon>Corynebacteriaceae</taxon>
        <taxon>Corynebacterium</taxon>
    </lineage>
</organism>
<dbReference type="STRING" id="1686286.GCA_900092335_02540"/>
<dbReference type="GO" id="GO:0008270">
    <property type="term" value="F:zinc ion binding"/>
    <property type="evidence" value="ECO:0007669"/>
    <property type="project" value="InterPro"/>
</dbReference>
<proteinExistence type="predicted"/>
<keyword evidence="2" id="KW-0540">Nuclease</keyword>
<dbReference type="CDD" id="cd00085">
    <property type="entry name" value="HNHc"/>
    <property type="match status" value="1"/>
</dbReference>
<keyword evidence="2" id="KW-0255">Endonuclease</keyword>
<dbReference type="EMBL" id="VHIR01000051">
    <property type="protein sequence ID" value="TQE42381.1"/>
    <property type="molecule type" value="Genomic_DNA"/>
</dbReference>
<keyword evidence="2" id="KW-0378">Hydrolase</keyword>
<feature type="non-terminal residue" evidence="2">
    <location>
        <position position="254"/>
    </location>
</feature>
<protein>
    <submittedName>
        <fullName evidence="2">HNH endonuclease</fullName>
    </submittedName>
</protein>
<sequence>ARMASLPKLAAHHERSWYLDDNRLVVIGQMLIGVDDHLFHLIDDALVRLFTPTRKNQVLPDTARVRKVIREILYQYYDLTRDTPEDCEDDGTRYRMDHRGQNSFLNVRMDGVDAEAIHEHIRKYAKANNCSFTKAMVDLILNGSKTTVVVNVFKPEGESMAYLPEHGVVTLDNTDLEIIERQLGPDRVEGYVPSAAQRAFIEARDGTCRRAHCTVPAKYAQLDHRVEYGDGGETSTDNLIAVCQHHHNAKTDRR</sequence>
<dbReference type="AlphaFoldDB" id="A0A540R3S3"/>
<name>A0A540R3S3_9CORY</name>
<feature type="non-terminal residue" evidence="2">
    <location>
        <position position="1"/>
    </location>
</feature>
<dbReference type="InterPro" id="IPR003615">
    <property type="entry name" value="HNH_nuc"/>
</dbReference>
<dbReference type="GO" id="GO:0004519">
    <property type="term" value="F:endonuclease activity"/>
    <property type="evidence" value="ECO:0007669"/>
    <property type="project" value="UniProtKB-KW"/>
</dbReference>
<dbReference type="Pfam" id="PF01844">
    <property type="entry name" value="HNH"/>
    <property type="match status" value="1"/>
</dbReference>
<reference evidence="2 3" key="1">
    <citation type="submission" date="2019-06" db="EMBL/GenBank/DDBJ databases">
        <title>Draft genome of C. phoceense Strain 272.</title>
        <authorList>
            <person name="Pacheco L.G.C."/>
            <person name="Barberis C.M."/>
            <person name="Almuzara M.N."/>
            <person name="Traglia G.M."/>
            <person name="Santos C.S."/>
            <person name="Rocha D.J.P.G."/>
            <person name="Aguiar E.R.G.R."/>
            <person name="Vay C.A."/>
        </authorList>
    </citation>
    <scope>NUCLEOTIDE SEQUENCE [LARGE SCALE GENOMIC DNA]</scope>
    <source>
        <strain evidence="2 3">272</strain>
    </source>
</reference>
<accession>A0A540R3S3</accession>
<comment type="caution">
    <text evidence="2">The sequence shown here is derived from an EMBL/GenBank/DDBJ whole genome shotgun (WGS) entry which is preliminary data.</text>
</comment>
<evidence type="ECO:0000313" key="2">
    <source>
        <dbReference type="EMBL" id="TQE42381.1"/>
    </source>
</evidence>